<sequence>MGCSRFQYFSFVVSSVKVKAGLHQVSDSWDSIVNGISPFANKRSINSIVVRLVLAASAYYVWQERNSRLFKQTKRTKEQLVDTIMAIVRLKLLSVRFKKLSRVESVMDEWDLPTSLMHNHVAR</sequence>
<protein>
    <submittedName>
        <fullName evidence="1">Reverse transcriptase domain, Reverse transcriptase zinc-binding domain protein</fullName>
    </submittedName>
</protein>
<dbReference type="EMBL" id="PKPP01000189">
    <property type="protein sequence ID" value="PWA96231.1"/>
    <property type="molecule type" value="Genomic_DNA"/>
</dbReference>
<evidence type="ECO:0000313" key="1">
    <source>
        <dbReference type="EMBL" id="PWA96231.1"/>
    </source>
</evidence>
<keyword evidence="2" id="KW-1185">Reference proteome</keyword>
<comment type="caution">
    <text evidence="1">The sequence shown here is derived from an EMBL/GenBank/DDBJ whole genome shotgun (WGS) entry which is preliminary data.</text>
</comment>
<dbReference type="GO" id="GO:0003964">
    <property type="term" value="F:RNA-directed DNA polymerase activity"/>
    <property type="evidence" value="ECO:0007669"/>
    <property type="project" value="UniProtKB-KW"/>
</dbReference>
<dbReference type="OrthoDB" id="1938430at2759"/>
<keyword evidence="1" id="KW-0808">Transferase</keyword>
<keyword evidence="1" id="KW-0695">RNA-directed DNA polymerase</keyword>
<dbReference type="Proteomes" id="UP000245207">
    <property type="component" value="Unassembled WGS sequence"/>
</dbReference>
<dbReference type="AlphaFoldDB" id="A0A2U1QDZ9"/>
<organism evidence="1 2">
    <name type="scientific">Artemisia annua</name>
    <name type="common">Sweet wormwood</name>
    <dbReference type="NCBI Taxonomy" id="35608"/>
    <lineage>
        <taxon>Eukaryota</taxon>
        <taxon>Viridiplantae</taxon>
        <taxon>Streptophyta</taxon>
        <taxon>Embryophyta</taxon>
        <taxon>Tracheophyta</taxon>
        <taxon>Spermatophyta</taxon>
        <taxon>Magnoliopsida</taxon>
        <taxon>eudicotyledons</taxon>
        <taxon>Gunneridae</taxon>
        <taxon>Pentapetalae</taxon>
        <taxon>asterids</taxon>
        <taxon>campanulids</taxon>
        <taxon>Asterales</taxon>
        <taxon>Asteraceae</taxon>
        <taxon>Asteroideae</taxon>
        <taxon>Anthemideae</taxon>
        <taxon>Artemisiinae</taxon>
        <taxon>Artemisia</taxon>
    </lineage>
</organism>
<reference evidence="1 2" key="1">
    <citation type="journal article" date="2018" name="Mol. Plant">
        <title>The genome of Artemisia annua provides insight into the evolution of Asteraceae family and artemisinin biosynthesis.</title>
        <authorList>
            <person name="Shen Q."/>
            <person name="Zhang L."/>
            <person name="Liao Z."/>
            <person name="Wang S."/>
            <person name="Yan T."/>
            <person name="Shi P."/>
            <person name="Liu M."/>
            <person name="Fu X."/>
            <person name="Pan Q."/>
            <person name="Wang Y."/>
            <person name="Lv Z."/>
            <person name="Lu X."/>
            <person name="Zhang F."/>
            <person name="Jiang W."/>
            <person name="Ma Y."/>
            <person name="Chen M."/>
            <person name="Hao X."/>
            <person name="Li L."/>
            <person name="Tang Y."/>
            <person name="Lv G."/>
            <person name="Zhou Y."/>
            <person name="Sun X."/>
            <person name="Brodelius P.E."/>
            <person name="Rose J.K.C."/>
            <person name="Tang K."/>
        </authorList>
    </citation>
    <scope>NUCLEOTIDE SEQUENCE [LARGE SCALE GENOMIC DNA]</scope>
    <source>
        <strain evidence="2">cv. Huhao1</strain>
        <tissue evidence="1">Leaf</tissue>
    </source>
</reference>
<name>A0A2U1QDZ9_ARTAN</name>
<keyword evidence="1" id="KW-0548">Nucleotidyltransferase</keyword>
<evidence type="ECO:0000313" key="2">
    <source>
        <dbReference type="Proteomes" id="UP000245207"/>
    </source>
</evidence>
<gene>
    <name evidence="1" type="ORF">CTI12_AA042090</name>
</gene>
<accession>A0A2U1QDZ9</accession>
<proteinExistence type="predicted"/>